<keyword evidence="9" id="KW-1185">Reference proteome</keyword>
<evidence type="ECO:0000256" key="3">
    <source>
        <dbReference type="ARBA" id="ARBA00022475"/>
    </source>
</evidence>
<evidence type="ECO:0008006" key="10">
    <source>
        <dbReference type="Google" id="ProtNLM"/>
    </source>
</evidence>
<name>A0A226HTP5_9FLAO</name>
<feature type="transmembrane region" description="Helical" evidence="7">
    <location>
        <begin position="143"/>
        <end position="167"/>
    </location>
</feature>
<evidence type="ECO:0000313" key="9">
    <source>
        <dbReference type="Proteomes" id="UP000198336"/>
    </source>
</evidence>
<dbReference type="RefSeq" id="WP_208861281.1">
    <property type="nucleotide sequence ID" value="NZ_MUHA01000025.1"/>
</dbReference>
<evidence type="ECO:0000313" key="8">
    <source>
        <dbReference type="EMBL" id="OXA97462.1"/>
    </source>
</evidence>
<comment type="similarity">
    <text evidence="2">Belongs to the polysaccharide synthase family.</text>
</comment>
<feature type="transmembrane region" description="Helical" evidence="7">
    <location>
        <begin position="242"/>
        <end position="264"/>
    </location>
</feature>
<evidence type="ECO:0000256" key="6">
    <source>
        <dbReference type="ARBA" id="ARBA00023136"/>
    </source>
</evidence>
<feature type="transmembrane region" description="Helical" evidence="7">
    <location>
        <begin position="400"/>
        <end position="417"/>
    </location>
</feature>
<organism evidence="8 9">
    <name type="scientific">Flavobacterium oncorhynchi</name>
    <dbReference type="NCBI Taxonomy" id="728056"/>
    <lineage>
        <taxon>Bacteria</taxon>
        <taxon>Pseudomonadati</taxon>
        <taxon>Bacteroidota</taxon>
        <taxon>Flavobacteriia</taxon>
        <taxon>Flavobacteriales</taxon>
        <taxon>Flavobacteriaceae</taxon>
        <taxon>Flavobacterium</taxon>
    </lineage>
</organism>
<dbReference type="PANTHER" id="PTHR30250:SF10">
    <property type="entry name" value="LIPOPOLYSACCHARIDE BIOSYNTHESIS PROTEIN WZXC"/>
    <property type="match status" value="1"/>
</dbReference>
<dbReference type="AlphaFoldDB" id="A0A226HTP5"/>
<comment type="caution">
    <text evidence="8">The sequence shown here is derived from an EMBL/GenBank/DDBJ whole genome shotgun (WGS) entry which is preliminary data.</text>
</comment>
<protein>
    <recommendedName>
        <fullName evidence="10">Polysaccharide biosynthesis protein</fullName>
    </recommendedName>
</protein>
<keyword evidence="4 7" id="KW-0812">Transmembrane</keyword>
<feature type="transmembrane region" description="Helical" evidence="7">
    <location>
        <begin position="369"/>
        <end position="388"/>
    </location>
</feature>
<feature type="transmembrane region" description="Helical" evidence="7">
    <location>
        <begin position="12"/>
        <end position="39"/>
    </location>
</feature>
<keyword evidence="3" id="KW-1003">Cell membrane</keyword>
<dbReference type="PANTHER" id="PTHR30250">
    <property type="entry name" value="PST FAMILY PREDICTED COLANIC ACID TRANSPORTER"/>
    <property type="match status" value="1"/>
</dbReference>
<proteinExistence type="inferred from homology"/>
<evidence type="ECO:0000256" key="7">
    <source>
        <dbReference type="SAM" id="Phobius"/>
    </source>
</evidence>
<evidence type="ECO:0000256" key="4">
    <source>
        <dbReference type="ARBA" id="ARBA00022692"/>
    </source>
</evidence>
<sequence>MLNLIKKSLNKIGIDGAIGFTLLSRVIQASGGIITLIFITRCLSKVEQGYYYTFGSILAIQIFFELGLSGIITQFVAHENANLVWDGKSRFKGSLETSSRLSSLLRFTVKWFAILGVLLLFGLVIAGYFFFAKFGKDDRLVEWQIPWFILSITTSLSLMVSPILAFFEGLGMVKDVSKIRLFQQITQLFFVLLLFLLGFKLYSSPIAALISFIIVPIWILFSSKIKLLVLIWNKIDEWKVNYFVEIFPFQWKIALSWISGYFIFQLFNPVLFATEGAIIAGQMGMTLAVLNAVFSLTFSWISTKIPNFSSLIAQEKYKQLDVLFNQTLLQSLVLNILTLTLFFVVIFIFRYFDLKFGGKNLADRFLPLLPMFFMMIAVVLNHIVGSWATYLRCHKKEPMLIQSIVMGILCCSSTILLGNYFGIIGITSGYMVLTIGGSVWTYFIFTTNKNKWHN</sequence>
<gene>
    <name evidence="8" type="ORF">B0A75_15990</name>
</gene>
<comment type="subcellular location">
    <subcellularLocation>
        <location evidence="1">Cell membrane</location>
        <topology evidence="1">Multi-pass membrane protein</topology>
    </subcellularLocation>
</comment>
<keyword evidence="5 7" id="KW-1133">Transmembrane helix</keyword>
<dbReference type="EMBL" id="MUHA01000025">
    <property type="protein sequence ID" value="OXA97462.1"/>
    <property type="molecule type" value="Genomic_DNA"/>
</dbReference>
<feature type="transmembrane region" description="Helical" evidence="7">
    <location>
        <begin position="276"/>
        <end position="301"/>
    </location>
</feature>
<evidence type="ECO:0000256" key="1">
    <source>
        <dbReference type="ARBA" id="ARBA00004651"/>
    </source>
</evidence>
<feature type="transmembrane region" description="Helical" evidence="7">
    <location>
        <begin position="109"/>
        <end position="131"/>
    </location>
</feature>
<dbReference type="Proteomes" id="UP000198336">
    <property type="component" value="Unassembled WGS sequence"/>
</dbReference>
<dbReference type="InterPro" id="IPR050833">
    <property type="entry name" value="Poly_Biosynth_Transport"/>
</dbReference>
<reference evidence="8 9" key="1">
    <citation type="submission" date="2016-11" db="EMBL/GenBank/DDBJ databases">
        <title>Whole genomes of Flavobacteriaceae.</title>
        <authorList>
            <person name="Stine C."/>
            <person name="Li C."/>
            <person name="Tadesse D."/>
        </authorList>
    </citation>
    <scope>NUCLEOTIDE SEQUENCE [LARGE SCALE GENOMIC DNA]</scope>
    <source>
        <strain evidence="8 9">CCUG 59446</strain>
    </source>
</reference>
<evidence type="ECO:0000256" key="5">
    <source>
        <dbReference type="ARBA" id="ARBA00022989"/>
    </source>
</evidence>
<feature type="transmembrane region" description="Helical" evidence="7">
    <location>
        <begin position="179"/>
        <end position="199"/>
    </location>
</feature>
<feature type="transmembrane region" description="Helical" evidence="7">
    <location>
        <begin position="423"/>
        <end position="445"/>
    </location>
</feature>
<accession>A0A226HTP5</accession>
<dbReference type="GO" id="GO:0005886">
    <property type="term" value="C:plasma membrane"/>
    <property type="evidence" value="ECO:0007669"/>
    <property type="project" value="UniProtKB-SubCell"/>
</dbReference>
<feature type="transmembrane region" description="Helical" evidence="7">
    <location>
        <begin position="51"/>
        <end position="72"/>
    </location>
</feature>
<keyword evidence="6 7" id="KW-0472">Membrane</keyword>
<evidence type="ECO:0000256" key="2">
    <source>
        <dbReference type="ARBA" id="ARBA00007430"/>
    </source>
</evidence>
<feature type="transmembrane region" description="Helical" evidence="7">
    <location>
        <begin position="322"/>
        <end position="349"/>
    </location>
</feature>